<organism evidence="1 2">
    <name type="scientific">Deinococcus antarcticus</name>
    <dbReference type="NCBI Taxonomy" id="1298767"/>
    <lineage>
        <taxon>Bacteria</taxon>
        <taxon>Thermotogati</taxon>
        <taxon>Deinococcota</taxon>
        <taxon>Deinococci</taxon>
        <taxon>Deinococcales</taxon>
        <taxon>Deinococcaceae</taxon>
        <taxon>Deinococcus</taxon>
    </lineage>
</organism>
<gene>
    <name evidence="1" type="ORF">ACFOPQ_20705</name>
</gene>
<evidence type="ECO:0000313" key="2">
    <source>
        <dbReference type="Proteomes" id="UP001595748"/>
    </source>
</evidence>
<dbReference type="RefSeq" id="WP_380081120.1">
    <property type="nucleotide sequence ID" value="NZ_JBHRZF010000234.1"/>
</dbReference>
<evidence type="ECO:0000313" key="1">
    <source>
        <dbReference type="EMBL" id="MFC3863187.1"/>
    </source>
</evidence>
<accession>A0ABV8AFB4</accession>
<protein>
    <submittedName>
        <fullName evidence="1">Uncharacterized protein</fullName>
    </submittedName>
</protein>
<dbReference type="EMBL" id="JBHRZF010000234">
    <property type="protein sequence ID" value="MFC3863187.1"/>
    <property type="molecule type" value="Genomic_DNA"/>
</dbReference>
<comment type="caution">
    <text evidence="1">The sequence shown here is derived from an EMBL/GenBank/DDBJ whole genome shotgun (WGS) entry which is preliminary data.</text>
</comment>
<reference evidence="2" key="1">
    <citation type="journal article" date="2019" name="Int. J. Syst. Evol. Microbiol.">
        <title>The Global Catalogue of Microorganisms (GCM) 10K type strain sequencing project: providing services to taxonomists for standard genome sequencing and annotation.</title>
        <authorList>
            <consortium name="The Broad Institute Genomics Platform"/>
            <consortium name="The Broad Institute Genome Sequencing Center for Infectious Disease"/>
            <person name="Wu L."/>
            <person name="Ma J."/>
        </authorList>
    </citation>
    <scope>NUCLEOTIDE SEQUENCE [LARGE SCALE GENOMIC DNA]</scope>
    <source>
        <strain evidence="2">CCTCC AB 2013263</strain>
    </source>
</reference>
<proteinExistence type="predicted"/>
<keyword evidence="2" id="KW-1185">Reference proteome</keyword>
<dbReference type="Proteomes" id="UP001595748">
    <property type="component" value="Unassembled WGS sequence"/>
</dbReference>
<name>A0ABV8AFB4_9DEIO</name>
<sequence>MSRFLKIEGESVWINVDRVDGVMVRPQLRAVGSAHGEGLLEELPESTGMFELAAYFQGQLIPVLTFPSREEAEQAVMKLIGSRVLRDL</sequence>